<evidence type="ECO:0000313" key="2">
    <source>
        <dbReference type="Proteomes" id="UP001208570"/>
    </source>
</evidence>
<protein>
    <submittedName>
        <fullName evidence="1">Uncharacterized protein</fullName>
    </submittedName>
</protein>
<reference evidence="1" key="1">
    <citation type="journal article" date="2023" name="Mol. Biol. Evol.">
        <title>Third-Generation Sequencing Reveals the Adaptive Role of the Epigenome in Three Deep-Sea Polychaetes.</title>
        <authorList>
            <person name="Perez M."/>
            <person name="Aroh O."/>
            <person name="Sun Y."/>
            <person name="Lan Y."/>
            <person name="Juniper S.K."/>
            <person name="Young C.R."/>
            <person name="Angers B."/>
            <person name="Qian P.Y."/>
        </authorList>
    </citation>
    <scope>NUCLEOTIDE SEQUENCE</scope>
    <source>
        <strain evidence="1">P08H-3</strain>
    </source>
</reference>
<accession>A0AAD9K0U8</accession>
<dbReference type="PANTHER" id="PTHR10974:SF39">
    <property type="entry name" value="E2F TRANSCRIPTION FACTOR CC-MB DOMAIN-CONTAINING PROTEIN"/>
    <property type="match status" value="1"/>
</dbReference>
<keyword evidence="2" id="KW-1185">Reference proteome</keyword>
<comment type="caution">
    <text evidence="1">The sequence shown here is derived from an EMBL/GenBank/DDBJ whole genome shotgun (WGS) entry which is preliminary data.</text>
</comment>
<feature type="non-terminal residue" evidence="1">
    <location>
        <position position="1"/>
    </location>
</feature>
<dbReference type="Proteomes" id="UP001208570">
    <property type="component" value="Unassembled WGS sequence"/>
</dbReference>
<sequence>MSYSALLCWASLKLSTESYLQHFAKKFCPSTYHTSEKTVSSFPDEHGRLSLVAKLWRDEHESMKILLAAGNICKQSESLSETRTSMEFLPASCVAIQSSQKTCHYSEEKKMSCDKKQHVICELKILRLINPLVTGQNSSGFCFIRCNLKEINQTVTQLLVLPPNVNRFRDKRHNITEDGHQKDVINFNIIIVENISRNRFWNELPKTTEKLRVIQTSELKVLDFEMVQSLDNSQFLDHLIGGSSSPGETVFKAATLAGYQTLWVEDVCGHWKIKMNISNIVSWMSEACVLDLGPSFAFCEARKWNREDQPCFNGVSWLDYSLKYMHYYQHILAKFRQPHISVFHSHMGNDLLTMRSADELLARYVEFSASQKNTLTVIISYPSSGSPGYPNYVLNGAPILFHPVMFVIMPNSVQWSPSDPSAFMSNLIANQNRLVTTLDLYESLKYMMHVGHSNPEHPRFSEQLGLLGNIPLNRSCNDILMSSVGTCICEGFRVPIKNRKYVTILAEYAVSELNAKLQREFDVGVQHLREAGYTDHVVSTCRRLVGKSTSDVMQSLIQ</sequence>
<dbReference type="Pfam" id="PF02995">
    <property type="entry name" value="DUF229"/>
    <property type="match status" value="1"/>
</dbReference>
<dbReference type="InterPro" id="IPR004245">
    <property type="entry name" value="DUF229"/>
</dbReference>
<dbReference type="GO" id="GO:0005615">
    <property type="term" value="C:extracellular space"/>
    <property type="evidence" value="ECO:0007669"/>
    <property type="project" value="TreeGrafter"/>
</dbReference>
<gene>
    <name evidence="1" type="ORF">LSH36_90g07075</name>
</gene>
<name>A0AAD9K0U8_9ANNE</name>
<proteinExistence type="predicted"/>
<organism evidence="1 2">
    <name type="scientific">Paralvinella palmiformis</name>
    <dbReference type="NCBI Taxonomy" id="53620"/>
    <lineage>
        <taxon>Eukaryota</taxon>
        <taxon>Metazoa</taxon>
        <taxon>Spiralia</taxon>
        <taxon>Lophotrochozoa</taxon>
        <taxon>Annelida</taxon>
        <taxon>Polychaeta</taxon>
        <taxon>Sedentaria</taxon>
        <taxon>Canalipalpata</taxon>
        <taxon>Terebellida</taxon>
        <taxon>Terebelliformia</taxon>
        <taxon>Alvinellidae</taxon>
        <taxon>Paralvinella</taxon>
    </lineage>
</organism>
<dbReference type="EMBL" id="JAODUP010000090">
    <property type="protein sequence ID" value="KAK2162888.1"/>
    <property type="molecule type" value="Genomic_DNA"/>
</dbReference>
<dbReference type="PANTHER" id="PTHR10974">
    <property type="entry name" value="FI08016P-RELATED"/>
    <property type="match status" value="1"/>
</dbReference>
<evidence type="ECO:0000313" key="1">
    <source>
        <dbReference type="EMBL" id="KAK2162888.1"/>
    </source>
</evidence>
<dbReference type="AlphaFoldDB" id="A0AAD9K0U8"/>